<evidence type="ECO:0000256" key="6">
    <source>
        <dbReference type="SAM" id="MobiDB-lite"/>
    </source>
</evidence>
<feature type="region of interest" description="Disordered" evidence="6">
    <location>
        <begin position="305"/>
        <end position="328"/>
    </location>
</feature>
<accession>A0ABW1JJ81</accession>
<evidence type="ECO:0000256" key="3">
    <source>
        <dbReference type="ARBA" id="ARBA00022741"/>
    </source>
</evidence>
<organism evidence="8 9">
    <name type="scientific">Angustibacter luteus</name>
    <dbReference type="NCBI Taxonomy" id="658456"/>
    <lineage>
        <taxon>Bacteria</taxon>
        <taxon>Bacillati</taxon>
        <taxon>Actinomycetota</taxon>
        <taxon>Actinomycetes</taxon>
        <taxon>Kineosporiales</taxon>
        <taxon>Kineosporiaceae</taxon>
    </lineage>
</organism>
<dbReference type="InterPro" id="IPR029056">
    <property type="entry name" value="Ribokinase-like"/>
</dbReference>
<evidence type="ECO:0000256" key="2">
    <source>
        <dbReference type="ARBA" id="ARBA00022679"/>
    </source>
</evidence>
<evidence type="ECO:0000256" key="1">
    <source>
        <dbReference type="ARBA" id="ARBA00010688"/>
    </source>
</evidence>
<keyword evidence="9" id="KW-1185">Reference proteome</keyword>
<dbReference type="InterPro" id="IPR050306">
    <property type="entry name" value="PfkB_Carbo_kinase"/>
</dbReference>
<protein>
    <submittedName>
        <fullName evidence="8">Carbohydrate kinase</fullName>
        <ecNumber evidence="8">2.7.1.-</ecNumber>
    </submittedName>
</protein>
<keyword evidence="3" id="KW-0547">Nucleotide-binding</keyword>
<evidence type="ECO:0000313" key="8">
    <source>
        <dbReference type="EMBL" id="MFC6008941.1"/>
    </source>
</evidence>
<dbReference type="RefSeq" id="WP_345717472.1">
    <property type="nucleotide sequence ID" value="NZ_BAABFP010000007.1"/>
</dbReference>
<keyword evidence="2 8" id="KW-0808">Transferase</keyword>
<dbReference type="InterPro" id="IPR002173">
    <property type="entry name" value="Carboh/pur_kinase_PfkB_CS"/>
</dbReference>
<reference evidence="9" key="1">
    <citation type="journal article" date="2019" name="Int. J. Syst. Evol. Microbiol.">
        <title>The Global Catalogue of Microorganisms (GCM) 10K type strain sequencing project: providing services to taxonomists for standard genome sequencing and annotation.</title>
        <authorList>
            <consortium name="The Broad Institute Genomics Platform"/>
            <consortium name="The Broad Institute Genome Sequencing Center for Infectious Disease"/>
            <person name="Wu L."/>
            <person name="Ma J."/>
        </authorList>
    </citation>
    <scope>NUCLEOTIDE SEQUENCE [LARGE SCALE GENOMIC DNA]</scope>
    <source>
        <strain evidence="9">KACC 14249</strain>
    </source>
</reference>
<dbReference type="SUPFAM" id="SSF53613">
    <property type="entry name" value="Ribokinase-like"/>
    <property type="match status" value="1"/>
</dbReference>
<dbReference type="GO" id="GO:0016301">
    <property type="term" value="F:kinase activity"/>
    <property type="evidence" value="ECO:0007669"/>
    <property type="project" value="UniProtKB-KW"/>
</dbReference>
<comment type="caution">
    <text evidence="8">The sequence shown here is derived from an EMBL/GenBank/DDBJ whole genome shotgun (WGS) entry which is preliminary data.</text>
</comment>
<dbReference type="InterPro" id="IPR011611">
    <property type="entry name" value="PfkB_dom"/>
</dbReference>
<dbReference type="PROSITE" id="PS00583">
    <property type="entry name" value="PFKB_KINASES_1"/>
    <property type="match status" value="1"/>
</dbReference>
<dbReference type="CDD" id="cd01167">
    <property type="entry name" value="bac_FRK"/>
    <property type="match status" value="1"/>
</dbReference>
<name>A0ABW1JJ81_9ACTN</name>
<dbReference type="PROSITE" id="PS00584">
    <property type="entry name" value="PFKB_KINASES_2"/>
    <property type="match status" value="1"/>
</dbReference>
<sequence length="328" mass="33111">MAALQPPVGTPLLVVGEALVDVVVRPERDGVVPPVERHVGGSPANVAIGLARLGHTVTFATRVGQDADGALVRAALDEDGVHLAQGWASRSRTSTATATLDAAGSARYVFDLVWDLPPLDVSGADHLHTGSIGAALAPGSAAVQVAVHAAHAAGVTTSFDPNLRPQIMGGADAVRPGVEALVSGSDIVKASEEDLEWLYPGSSVQQVGARWAAAGPALVVVTRGGDGASAWRSADPSSAITVAPQRVQVIDTVGAGDSFMSGLLSGLADAGLLGRGRGPALRAAEVDVLVSALHRATLTSSITCGRAGSNPPRRSEIADGEIEVGEIS</sequence>
<feature type="domain" description="Carbohydrate kinase PfkB" evidence="7">
    <location>
        <begin position="12"/>
        <end position="310"/>
    </location>
</feature>
<gene>
    <name evidence="8" type="ORF">ACFQDO_17545</name>
</gene>
<keyword evidence="4 8" id="KW-0418">Kinase</keyword>
<dbReference type="Gene3D" id="3.40.1190.20">
    <property type="match status" value="1"/>
</dbReference>
<evidence type="ECO:0000256" key="4">
    <source>
        <dbReference type="ARBA" id="ARBA00022777"/>
    </source>
</evidence>
<evidence type="ECO:0000256" key="5">
    <source>
        <dbReference type="ARBA" id="ARBA00022840"/>
    </source>
</evidence>
<dbReference type="PANTHER" id="PTHR43085:SF1">
    <property type="entry name" value="PSEUDOURIDINE KINASE-RELATED"/>
    <property type="match status" value="1"/>
</dbReference>
<keyword evidence="5" id="KW-0067">ATP-binding</keyword>
<dbReference type="PANTHER" id="PTHR43085">
    <property type="entry name" value="HEXOKINASE FAMILY MEMBER"/>
    <property type="match status" value="1"/>
</dbReference>
<feature type="compositionally biased region" description="Acidic residues" evidence="6">
    <location>
        <begin position="318"/>
        <end position="328"/>
    </location>
</feature>
<proteinExistence type="inferred from homology"/>
<dbReference type="EC" id="2.7.1.-" evidence="8"/>
<dbReference type="Proteomes" id="UP001596189">
    <property type="component" value="Unassembled WGS sequence"/>
</dbReference>
<dbReference type="EMBL" id="JBHSRD010000008">
    <property type="protein sequence ID" value="MFC6008941.1"/>
    <property type="molecule type" value="Genomic_DNA"/>
</dbReference>
<comment type="similarity">
    <text evidence="1">Belongs to the carbohydrate kinase PfkB family.</text>
</comment>
<evidence type="ECO:0000259" key="7">
    <source>
        <dbReference type="Pfam" id="PF00294"/>
    </source>
</evidence>
<evidence type="ECO:0000313" key="9">
    <source>
        <dbReference type="Proteomes" id="UP001596189"/>
    </source>
</evidence>
<dbReference type="Pfam" id="PF00294">
    <property type="entry name" value="PfkB"/>
    <property type="match status" value="1"/>
</dbReference>